<organism evidence="1 2">
    <name type="scientific">Microdochium bolleyi</name>
    <dbReference type="NCBI Taxonomy" id="196109"/>
    <lineage>
        <taxon>Eukaryota</taxon>
        <taxon>Fungi</taxon>
        <taxon>Dikarya</taxon>
        <taxon>Ascomycota</taxon>
        <taxon>Pezizomycotina</taxon>
        <taxon>Sordariomycetes</taxon>
        <taxon>Xylariomycetidae</taxon>
        <taxon>Xylariales</taxon>
        <taxon>Microdochiaceae</taxon>
        <taxon>Microdochium</taxon>
    </lineage>
</organism>
<dbReference type="Proteomes" id="UP000070501">
    <property type="component" value="Unassembled WGS sequence"/>
</dbReference>
<evidence type="ECO:0000313" key="1">
    <source>
        <dbReference type="EMBL" id="KXJ95245.1"/>
    </source>
</evidence>
<dbReference type="AlphaFoldDB" id="A0A136JDK7"/>
<proteinExistence type="predicted"/>
<accession>A0A136JDK7</accession>
<dbReference type="EMBL" id="KQ964246">
    <property type="protein sequence ID" value="KXJ95245.1"/>
    <property type="molecule type" value="Genomic_DNA"/>
</dbReference>
<protein>
    <submittedName>
        <fullName evidence="1">Uncharacterized protein</fullName>
    </submittedName>
</protein>
<evidence type="ECO:0000313" key="2">
    <source>
        <dbReference type="Proteomes" id="UP000070501"/>
    </source>
</evidence>
<sequence>MGGRNTALKRPWKQHHVLTPHEPAFLTLLNGVDICARLPLQRIIGPPVKHATRDTKTVFNIQACRYATCGAAHKRHLPPFLDSQVPCGHCSYTLFHTFPRFRSGESPGHLHCVTDLYPICWRWPFPLDCPFLPPGAQGRVHVKIISTQPV</sequence>
<reference evidence="2" key="1">
    <citation type="submission" date="2016-02" db="EMBL/GenBank/DDBJ databases">
        <title>Draft genome sequence of Microdochium bolleyi, a fungal endophyte of beachgrass.</title>
        <authorList>
            <consortium name="DOE Joint Genome Institute"/>
            <person name="David A.S."/>
            <person name="May G."/>
            <person name="Haridas S."/>
            <person name="Lim J."/>
            <person name="Wang M."/>
            <person name="Labutti K."/>
            <person name="Lipzen A."/>
            <person name="Barry K."/>
            <person name="Grigoriev I.V."/>
        </authorList>
    </citation>
    <scope>NUCLEOTIDE SEQUENCE [LARGE SCALE GENOMIC DNA]</scope>
    <source>
        <strain evidence="2">J235TASD1</strain>
    </source>
</reference>
<dbReference type="InParanoid" id="A0A136JDK7"/>
<gene>
    <name evidence="1" type="ORF">Micbo1qcDRAFT_25079</name>
</gene>
<name>A0A136JDK7_9PEZI</name>
<keyword evidence="2" id="KW-1185">Reference proteome</keyword>